<reference evidence="2 3" key="1">
    <citation type="submission" date="2022-01" db="EMBL/GenBank/DDBJ databases">
        <title>Novel bile acid biosynthetic pathways are enriched in the microbiome of centenarians.</title>
        <authorList>
            <person name="Sato Y."/>
            <person name="Atarashi K."/>
            <person name="Plichta R.D."/>
            <person name="Arai Y."/>
            <person name="Sasajima S."/>
            <person name="Kearney M.S."/>
            <person name="Suda W."/>
            <person name="Takeshita K."/>
            <person name="Sasaki T."/>
            <person name="Okamoto S."/>
            <person name="Skelly N.A."/>
            <person name="Okamura Y."/>
            <person name="Vlamakis H."/>
            <person name="Li Y."/>
            <person name="Tanoue T."/>
            <person name="Takei H."/>
            <person name="Nittono H."/>
            <person name="Narushima S."/>
            <person name="Irie J."/>
            <person name="Itoh H."/>
            <person name="Moriya K."/>
            <person name="Sugiura Y."/>
            <person name="Suematsu M."/>
            <person name="Moritoki N."/>
            <person name="Shibata S."/>
            <person name="Littman R.D."/>
            <person name="Fischbach A.M."/>
            <person name="Uwamino Y."/>
            <person name="Inoue T."/>
            <person name="Honda A."/>
            <person name="Hattori M."/>
            <person name="Murai T."/>
            <person name="Xavier J.R."/>
            <person name="Hirose N."/>
            <person name="Honda K."/>
        </authorList>
    </citation>
    <scope>NUCLEOTIDE SEQUENCE [LARGE SCALE GENOMIC DNA]</scope>
    <source>
        <strain evidence="2 3">CE91-St30</strain>
    </source>
</reference>
<proteinExistence type="predicted"/>
<evidence type="ECO:0000313" key="3">
    <source>
        <dbReference type="Proteomes" id="UP001320544"/>
    </source>
</evidence>
<evidence type="ECO:0000313" key="2">
    <source>
        <dbReference type="EMBL" id="BDE95234.1"/>
    </source>
</evidence>
<dbReference type="InterPro" id="IPR017896">
    <property type="entry name" value="4Fe4S_Fe-S-bd"/>
</dbReference>
<dbReference type="EMBL" id="AP025564">
    <property type="protein sequence ID" value="BDE95234.1"/>
    <property type="molecule type" value="Genomic_DNA"/>
</dbReference>
<protein>
    <submittedName>
        <fullName evidence="2">Oxidoreductase</fullName>
    </submittedName>
</protein>
<dbReference type="PROSITE" id="PS51379">
    <property type="entry name" value="4FE4S_FER_2"/>
    <property type="match status" value="1"/>
</dbReference>
<dbReference type="Gene3D" id="3.30.70.20">
    <property type="match status" value="1"/>
</dbReference>
<accession>A0ABN6MDC2</accession>
<evidence type="ECO:0000259" key="1">
    <source>
        <dbReference type="PROSITE" id="PS51379"/>
    </source>
</evidence>
<organism evidence="2 3">
    <name type="scientific">Raoultibacter timonensis</name>
    <dbReference type="NCBI Taxonomy" id="1907662"/>
    <lineage>
        <taxon>Bacteria</taxon>
        <taxon>Bacillati</taxon>
        <taxon>Actinomycetota</taxon>
        <taxon>Coriobacteriia</taxon>
        <taxon>Eggerthellales</taxon>
        <taxon>Eggerthellaceae</taxon>
        <taxon>Raoultibacter</taxon>
    </lineage>
</organism>
<dbReference type="SUPFAM" id="SSF54862">
    <property type="entry name" value="4Fe-4S ferredoxins"/>
    <property type="match status" value="1"/>
</dbReference>
<name>A0ABN6MDC2_9ACTN</name>
<keyword evidence="3" id="KW-1185">Reference proteome</keyword>
<feature type="domain" description="4Fe-4S ferredoxin-type" evidence="1">
    <location>
        <begin position="3"/>
        <end position="31"/>
    </location>
</feature>
<gene>
    <name evidence="2" type="ORF">CE91St30_05670</name>
</gene>
<dbReference type="RefSeq" id="WP_102379126.1">
    <property type="nucleotide sequence ID" value="NZ_AP025564.1"/>
</dbReference>
<sequence>MVRGILVDYEFCTGCHTCEIACAVSHDLPNNRAGVVVHHEGAWEIAKDAWQDTYLPVFTDVCDLCECGTKAHDGVPMCVHHCQANVLKIGDVEDLTKDLAAKPKQTLYALKEEG</sequence>
<dbReference type="Proteomes" id="UP001320544">
    <property type="component" value="Chromosome"/>
</dbReference>